<keyword evidence="2" id="KW-0396">Initiation factor</keyword>
<dbReference type="SUPFAM" id="SSF75689">
    <property type="entry name" value="Zinc-binding domain of translation initiation factor 2 beta"/>
    <property type="match status" value="1"/>
</dbReference>
<dbReference type="InterPro" id="IPR002735">
    <property type="entry name" value="Transl_init_fac_IF2/IF5_dom"/>
</dbReference>
<dbReference type="GO" id="GO:0005092">
    <property type="term" value="F:GDP-dissociation inhibitor activity"/>
    <property type="evidence" value="ECO:0007669"/>
    <property type="project" value="TreeGrafter"/>
</dbReference>
<dbReference type="Pfam" id="PF01873">
    <property type="entry name" value="eIF-5_eIF-2B"/>
    <property type="match status" value="1"/>
</dbReference>
<dbReference type="FunFam" id="1.25.40.180:FF:000031">
    <property type="entry name" value="Eukaryotic translation initiation factor 5"/>
    <property type="match status" value="1"/>
</dbReference>
<evidence type="ECO:0000256" key="6">
    <source>
        <dbReference type="SAM" id="MobiDB-lite"/>
    </source>
</evidence>
<dbReference type="GO" id="GO:0071074">
    <property type="term" value="F:eukaryotic initiation factor eIF2 binding"/>
    <property type="evidence" value="ECO:0007669"/>
    <property type="project" value="TreeGrafter"/>
</dbReference>
<dbReference type="PROSITE" id="PS51363">
    <property type="entry name" value="W2"/>
    <property type="match status" value="1"/>
</dbReference>
<organism evidence="8 9">
    <name type="scientific">Cyberlindnera jadinii (strain ATCC 18201 / CBS 1600 / BCRC 20928 / JCM 3617 / NBRC 0987 / NRRL Y-1542)</name>
    <name type="common">Torula yeast</name>
    <name type="synonym">Candida utilis</name>
    <dbReference type="NCBI Taxonomy" id="983966"/>
    <lineage>
        <taxon>Eukaryota</taxon>
        <taxon>Fungi</taxon>
        <taxon>Dikarya</taxon>
        <taxon>Ascomycota</taxon>
        <taxon>Saccharomycotina</taxon>
        <taxon>Saccharomycetes</taxon>
        <taxon>Phaffomycetales</taxon>
        <taxon>Phaffomycetaceae</taxon>
        <taxon>Cyberlindnera</taxon>
    </lineage>
</organism>
<dbReference type="Gene3D" id="2.20.25.350">
    <property type="match status" value="1"/>
</dbReference>
<dbReference type="Proteomes" id="UP000038830">
    <property type="component" value="Unassembled WGS sequence"/>
</dbReference>
<dbReference type="SUPFAM" id="SSF100966">
    <property type="entry name" value="Translation initiation factor 2 beta, aIF2beta, N-terminal domain"/>
    <property type="match status" value="1"/>
</dbReference>
<gene>
    <name evidence="8" type="ORF">BN1211_5631</name>
</gene>
<dbReference type="PANTHER" id="PTHR23001">
    <property type="entry name" value="EUKARYOTIC TRANSLATION INITIATION FACTOR"/>
    <property type="match status" value="1"/>
</dbReference>
<dbReference type="InterPro" id="IPR016190">
    <property type="entry name" value="Transl_init_fac_IF2/IF5_Zn-bd"/>
</dbReference>
<feature type="compositionally biased region" description="Acidic residues" evidence="6">
    <location>
        <begin position="219"/>
        <end position="229"/>
    </location>
</feature>
<dbReference type="PANTHER" id="PTHR23001:SF7">
    <property type="entry name" value="EUKARYOTIC TRANSLATION INITIATION FACTOR 5"/>
    <property type="match status" value="1"/>
</dbReference>
<dbReference type="SUPFAM" id="SSF48371">
    <property type="entry name" value="ARM repeat"/>
    <property type="match status" value="1"/>
</dbReference>
<dbReference type="Pfam" id="PF02020">
    <property type="entry name" value="W2"/>
    <property type="match status" value="1"/>
</dbReference>
<dbReference type="SMART" id="SM00653">
    <property type="entry name" value="eIF2B_5"/>
    <property type="match status" value="1"/>
</dbReference>
<dbReference type="InterPro" id="IPR045196">
    <property type="entry name" value="IF2/IF5"/>
</dbReference>
<protein>
    <recommendedName>
        <fullName evidence="7">W2 domain-containing protein</fullName>
    </recommendedName>
</protein>
<dbReference type="Gene3D" id="3.30.30.170">
    <property type="match status" value="1"/>
</dbReference>
<keyword evidence="5" id="KW-0342">GTP-binding</keyword>
<dbReference type="FunFam" id="3.30.30.170:FF:000002">
    <property type="entry name" value="Eukaryotic translation initiation factor 5"/>
    <property type="match status" value="1"/>
</dbReference>
<dbReference type="GO" id="GO:0001732">
    <property type="term" value="P:formation of cytoplasmic translation initiation complex"/>
    <property type="evidence" value="ECO:0007669"/>
    <property type="project" value="TreeGrafter"/>
</dbReference>
<comment type="similarity">
    <text evidence="1">Belongs to the eIF-2-beta/eIF-5 family.</text>
</comment>
<feature type="region of interest" description="Disordered" evidence="6">
    <location>
        <begin position="1"/>
        <end position="23"/>
    </location>
</feature>
<dbReference type="Gene3D" id="1.25.40.180">
    <property type="match status" value="1"/>
</dbReference>
<dbReference type="GO" id="GO:0005829">
    <property type="term" value="C:cytosol"/>
    <property type="evidence" value="ECO:0007669"/>
    <property type="project" value="TreeGrafter"/>
</dbReference>
<accession>A0A0H5C9L2</accession>
<sequence>MDNGLWWKRQAKSSEQRTTPEKVVSSEQRAMSNINICRENTDPFYRYKMPAIQSKTEGRGNGIKTAVMNTAEVARALGRPPAYIIKYFGFELGAQTSINESTDRYLVNGVHDSNKLQDTLDGFINKFVLCGSCKNPETDIIITKDGNLIRDCKACGQRTDIDPRHKLASYILKNPPESAKSSKKKKAATASANVVGGGVSISDLASGKKKESSSNGNENENDEGADSDDDALTRKINAEASNLPDAQPIADDDWAVDVSEEAVRRRAQELENLNLNDQKSEFDQLGEWLLESEDKDDLPSDVEIYKKAVDLDIVDDEKTVQVLAQVLFDEDIVDEIEQHQGLLSKLITSPAHEKAFLGGLERFLGLDHPELLPQISKVLLKVYESDLASEAVIIDWGSKISKKYVSKDISKKVKKAAKPFVKWLEEAEEESDDE</sequence>
<keyword evidence="3" id="KW-0547">Nucleotide-binding</keyword>
<evidence type="ECO:0000256" key="2">
    <source>
        <dbReference type="ARBA" id="ARBA00022540"/>
    </source>
</evidence>
<dbReference type="GO" id="GO:0003743">
    <property type="term" value="F:translation initiation factor activity"/>
    <property type="evidence" value="ECO:0007669"/>
    <property type="project" value="UniProtKB-KW"/>
</dbReference>
<dbReference type="CDD" id="cd11561">
    <property type="entry name" value="W2_eIF5"/>
    <property type="match status" value="1"/>
</dbReference>
<keyword evidence="4" id="KW-0648">Protein biosynthesis</keyword>
<reference evidence="9" key="1">
    <citation type="journal article" date="2015" name="J. Biotechnol.">
        <title>The structure of the Cyberlindnera jadinii genome and its relation to Candida utilis analyzed by the occurrence of single nucleotide polymorphisms.</title>
        <authorList>
            <person name="Rupp O."/>
            <person name="Brinkrolf K."/>
            <person name="Buerth C."/>
            <person name="Kunigo M."/>
            <person name="Schneider J."/>
            <person name="Jaenicke S."/>
            <person name="Goesmann A."/>
            <person name="Puehler A."/>
            <person name="Jaeger K.-E."/>
            <person name="Ernst J.F."/>
        </authorList>
    </citation>
    <scope>NUCLEOTIDE SEQUENCE [LARGE SCALE GENOMIC DNA]</scope>
    <source>
        <strain evidence="9">ATCC 18201 / CBS 1600 / BCRC 20928 / JCM 3617 / NBRC 0987 / NRRL Y-1542</strain>
    </source>
</reference>
<evidence type="ECO:0000256" key="5">
    <source>
        <dbReference type="ARBA" id="ARBA00023134"/>
    </source>
</evidence>
<evidence type="ECO:0000313" key="8">
    <source>
        <dbReference type="EMBL" id="CEP24737.1"/>
    </source>
</evidence>
<dbReference type="InterPro" id="IPR016024">
    <property type="entry name" value="ARM-type_fold"/>
</dbReference>
<dbReference type="FunFam" id="2.20.25.350:FF:000001">
    <property type="entry name" value="Eukaryotic translation initiation factor 5"/>
    <property type="match status" value="1"/>
</dbReference>
<evidence type="ECO:0000313" key="9">
    <source>
        <dbReference type="Proteomes" id="UP000038830"/>
    </source>
</evidence>
<dbReference type="SMART" id="SM00515">
    <property type="entry name" value="eIF5C"/>
    <property type="match status" value="1"/>
</dbReference>
<dbReference type="InterPro" id="IPR003307">
    <property type="entry name" value="W2_domain"/>
</dbReference>
<dbReference type="InterPro" id="IPR016189">
    <property type="entry name" value="Transl_init_fac_IF2/IF5_N"/>
</dbReference>
<proteinExistence type="inferred from homology"/>
<dbReference type="EMBL" id="CDQK01000006">
    <property type="protein sequence ID" value="CEP24737.1"/>
    <property type="molecule type" value="Genomic_DNA"/>
</dbReference>
<feature type="region of interest" description="Disordered" evidence="6">
    <location>
        <begin position="202"/>
        <end position="229"/>
    </location>
</feature>
<dbReference type="AlphaFoldDB" id="A0A0H5C9L2"/>
<feature type="domain" description="W2" evidence="7">
    <location>
        <begin position="275"/>
        <end position="434"/>
    </location>
</feature>
<name>A0A0H5C9L2_CYBJN</name>
<evidence type="ECO:0000256" key="3">
    <source>
        <dbReference type="ARBA" id="ARBA00022741"/>
    </source>
</evidence>
<evidence type="ECO:0000256" key="1">
    <source>
        <dbReference type="ARBA" id="ARBA00010397"/>
    </source>
</evidence>
<evidence type="ECO:0000256" key="4">
    <source>
        <dbReference type="ARBA" id="ARBA00022917"/>
    </source>
</evidence>
<evidence type="ECO:0000259" key="7">
    <source>
        <dbReference type="PROSITE" id="PS51363"/>
    </source>
</evidence>
<dbReference type="GO" id="GO:0005525">
    <property type="term" value="F:GTP binding"/>
    <property type="evidence" value="ECO:0007669"/>
    <property type="project" value="UniProtKB-KW"/>
</dbReference>